<evidence type="ECO:0000313" key="1">
    <source>
        <dbReference type="EMBL" id="KAI4305881.1"/>
    </source>
</evidence>
<proteinExistence type="predicted"/>
<dbReference type="EMBL" id="CM039437">
    <property type="protein sequence ID" value="KAI4305881.1"/>
    <property type="molecule type" value="Genomic_DNA"/>
</dbReference>
<comment type="caution">
    <text evidence="1">The sequence shown here is derived from an EMBL/GenBank/DDBJ whole genome shotgun (WGS) entry which is preliminary data.</text>
</comment>
<protein>
    <submittedName>
        <fullName evidence="1">Uncharacterized protein</fullName>
    </submittedName>
</protein>
<evidence type="ECO:0000313" key="2">
    <source>
        <dbReference type="Proteomes" id="UP000828941"/>
    </source>
</evidence>
<sequence>MDRIPRLLDAARRGDVAALQQMLNEDPQILDRNNQFEAIEVVAEKTRQHENFRVLFNAKDKEGNTFWRPDQTRENKSNEFVKKGQLENAMLVVAALIVTVTYQGCLSPPPTIWKAE</sequence>
<gene>
    <name evidence="1" type="ORF">L6164_029214</name>
</gene>
<organism evidence="1 2">
    <name type="scientific">Bauhinia variegata</name>
    <name type="common">Purple orchid tree</name>
    <name type="synonym">Phanera variegata</name>
    <dbReference type="NCBI Taxonomy" id="167791"/>
    <lineage>
        <taxon>Eukaryota</taxon>
        <taxon>Viridiplantae</taxon>
        <taxon>Streptophyta</taxon>
        <taxon>Embryophyta</taxon>
        <taxon>Tracheophyta</taxon>
        <taxon>Spermatophyta</taxon>
        <taxon>Magnoliopsida</taxon>
        <taxon>eudicotyledons</taxon>
        <taxon>Gunneridae</taxon>
        <taxon>Pentapetalae</taxon>
        <taxon>rosids</taxon>
        <taxon>fabids</taxon>
        <taxon>Fabales</taxon>
        <taxon>Fabaceae</taxon>
        <taxon>Cercidoideae</taxon>
        <taxon>Cercideae</taxon>
        <taxon>Bauhiniinae</taxon>
        <taxon>Bauhinia</taxon>
    </lineage>
</organism>
<keyword evidence="2" id="KW-1185">Reference proteome</keyword>
<dbReference type="Proteomes" id="UP000828941">
    <property type="component" value="Chromosome 12"/>
</dbReference>
<reference evidence="1 2" key="1">
    <citation type="journal article" date="2022" name="DNA Res.">
        <title>Chromosomal-level genome assembly of the orchid tree Bauhinia variegata (Leguminosae; Cercidoideae) supports the allotetraploid origin hypothesis of Bauhinia.</title>
        <authorList>
            <person name="Zhong Y."/>
            <person name="Chen Y."/>
            <person name="Zheng D."/>
            <person name="Pang J."/>
            <person name="Liu Y."/>
            <person name="Luo S."/>
            <person name="Meng S."/>
            <person name="Qian L."/>
            <person name="Wei D."/>
            <person name="Dai S."/>
            <person name="Zhou R."/>
        </authorList>
    </citation>
    <scope>NUCLEOTIDE SEQUENCE [LARGE SCALE GENOMIC DNA]</scope>
    <source>
        <strain evidence="1">BV-YZ2020</strain>
    </source>
</reference>
<name>A0ACB9L8Z1_BAUVA</name>
<accession>A0ACB9L8Z1</accession>